<organism evidence="2 3">
    <name type="scientific">Pelagomonas calceolata</name>
    <dbReference type="NCBI Taxonomy" id="35677"/>
    <lineage>
        <taxon>Eukaryota</taxon>
        <taxon>Sar</taxon>
        <taxon>Stramenopiles</taxon>
        <taxon>Ochrophyta</taxon>
        <taxon>Pelagophyceae</taxon>
        <taxon>Pelagomonadales</taxon>
        <taxon>Pelagomonadaceae</taxon>
        <taxon>Pelagomonas</taxon>
    </lineage>
</organism>
<dbReference type="Proteomes" id="UP000789595">
    <property type="component" value="Unassembled WGS sequence"/>
</dbReference>
<dbReference type="AlphaFoldDB" id="A0A8J2WXF8"/>
<dbReference type="OrthoDB" id="206902at2759"/>
<comment type="caution">
    <text evidence="2">The sequence shown here is derived from an EMBL/GenBank/DDBJ whole genome shotgun (WGS) entry which is preliminary data.</text>
</comment>
<reference evidence="2" key="1">
    <citation type="submission" date="2021-11" db="EMBL/GenBank/DDBJ databases">
        <authorList>
            <consortium name="Genoscope - CEA"/>
            <person name="William W."/>
        </authorList>
    </citation>
    <scope>NUCLEOTIDE SEQUENCE</scope>
</reference>
<feature type="region of interest" description="Disordered" evidence="1">
    <location>
        <begin position="210"/>
        <end position="230"/>
    </location>
</feature>
<name>A0A8J2WXF8_9STRA</name>
<dbReference type="PANTHER" id="PTHR35213:SF5">
    <property type="entry name" value="RING-TYPE DOMAIN-CONTAINING PROTEIN"/>
    <property type="match status" value="1"/>
</dbReference>
<sequence length="230" mass="25407">MERPSSGLRRGKWTQEEEAYVERVIRDFNGGLLDAAPGTTLRSYLSDKLNCDPMRITKKFTGDASIGKRVFHPRENASPAAVERSRREIAELEAIWRRKLEQQRREAEAADRKRRAADEPLTVSTGSTRRIRAWLARAKVALEAATTPAAIDAVLADGDRLRADVAAEGRAAGAARRRRRRTEETYASSDEEASQLLVAFLESARNRRVPSIAEDDGGWGDASGSDADAS</sequence>
<evidence type="ECO:0000313" key="3">
    <source>
        <dbReference type="Proteomes" id="UP000789595"/>
    </source>
</evidence>
<protein>
    <submittedName>
        <fullName evidence="2">Uncharacterized protein</fullName>
    </submittedName>
</protein>
<gene>
    <name evidence="2" type="ORF">PECAL_3P13180</name>
</gene>
<evidence type="ECO:0000256" key="1">
    <source>
        <dbReference type="SAM" id="MobiDB-lite"/>
    </source>
</evidence>
<dbReference type="EMBL" id="CAKKNE010000003">
    <property type="protein sequence ID" value="CAH0371379.1"/>
    <property type="molecule type" value="Genomic_DNA"/>
</dbReference>
<keyword evidence="3" id="KW-1185">Reference proteome</keyword>
<dbReference type="PANTHER" id="PTHR35213">
    <property type="entry name" value="RING-TYPE DOMAIN-CONTAINING PROTEIN-RELATED"/>
    <property type="match status" value="1"/>
</dbReference>
<accession>A0A8J2WXF8</accession>
<evidence type="ECO:0000313" key="2">
    <source>
        <dbReference type="EMBL" id="CAH0371379.1"/>
    </source>
</evidence>
<proteinExistence type="predicted"/>